<comment type="caution">
    <text evidence="3">The sequence shown here is derived from an EMBL/GenBank/DDBJ whole genome shotgun (WGS) entry which is preliminary data.</text>
</comment>
<organism evidence="3 4">
    <name type="scientific">Streptomyces litmocidini</name>
    <dbReference type="NCBI Taxonomy" id="67318"/>
    <lineage>
        <taxon>Bacteria</taxon>
        <taxon>Bacillati</taxon>
        <taxon>Actinomycetota</taxon>
        <taxon>Actinomycetes</taxon>
        <taxon>Kitasatosporales</taxon>
        <taxon>Streptomycetaceae</taxon>
        <taxon>Streptomyces</taxon>
    </lineage>
</organism>
<evidence type="ECO:0000313" key="4">
    <source>
        <dbReference type="Proteomes" id="UP001611339"/>
    </source>
</evidence>
<reference evidence="3 4" key="1">
    <citation type="submission" date="2024-10" db="EMBL/GenBank/DDBJ databases">
        <title>The Natural Products Discovery Center: Release of the First 8490 Sequenced Strains for Exploring Actinobacteria Biosynthetic Diversity.</title>
        <authorList>
            <person name="Kalkreuter E."/>
            <person name="Kautsar S.A."/>
            <person name="Yang D."/>
            <person name="Bader C.D."/>
            <person name="Teijaro C.N."/>
            <person name="Fluegel L."/>
            <person name="Davis C.M."/>
            <person name="Simpson J.R."/>
            <person name="Lauterbach L."/>
            <person name="Steele A.D."/>
            <person name="Gui C."/>
            <person name="Meng S."/>
            <person name="Li G."/>
            <person name="Viehrig K."/>
            <person name="Ye F."/>
            <person name="Su P."/>
            <person name="Kiefer A.F."/>
            <person name="Nichols A."/>
            <person name="Cepeda A.J."/>
            <person name="Yan W."/>
            <person name="Fan B."/>
            <person name="Jiang Y."/>
            <person name="Adhikari A."/>
            <person name="Zheng C.-J."/>
            <person name="Schuster L."/>
            <person name="Cowan T.M."/>
            <person name="Smanski M.J."/>
            <person name="Chevrette M.G."/>
            <person name="De Carvalho L.P.S."/>
            <person name="Shen B."/>
        </authorList>
    </citation>
    <scope>NUCLEOTIDE SEQUENCE [LARGE SCALE GENOMIC DNA]</scope>
    <source>
        <strain evidence="3 4">NPDC020602</strain>
    </source>
</reference>
<dbReference type="Gene3D" id="3.30.450.180">
    <property type="match status" value="1"/>
</dbReference>
<dbReference type="Gene3D" id="1.10.260.40">
    <property type="entry name" value="lambda repressor-like DNA-binding domains"/>
    <property type="match status" value="1"/>
</dbReference>
<dbReference type="Pfam" id="PF17765">
    <property type="entry name" value="MLTR_LBD"/>
    <property type="match status" value="1"/>
</dbReference>
<feature type="region of interest" description="Disordered" evidence="1">
    <location>
        <begin position="273"/>
        <end position="300"/>
    </location>
</feature>
<protein>
    <submittedName>
        <fullName evidence="3">Helix-turn-helix domain-containing protein</fullName>
    </submittedName>
</protein>
<keyword evidence="4" id="KW-1185">Reference proteome</keyword>
<evidence type="ECO:0000256" key="1">
    <source>
        <dbReference type="SAM" id="MobiDB-lite"/>
    </source>
</evidence>
<dbReference type="InterPro" id="IPR001387">
    <property type="entry name" value="Cro/C1-type_HTH"/>
</dbReference>
<dbReference type="InterPro" id="IPR041413">
    <property type="entry name" value="MLTR_LBD"/>
</dbReference>
<dbReference type="InterPro" id="IPR010982">
    <property type="entry name" value="Lambda_DNA-bd_dom_sf"/>
</dbReference>
<sequence length="300" mass="31131">MSELGEFLRDRRAALSPADLGLPPGVTRRRVPGLRREELALLAGISADYYARLEQGRVRTVSEAVCAKVAAVLGLDERGSARLRALARPGGPGGRPGVLEERPEVPGECPGVPEARPGPLRLLAALRHAPAVLLGGRTDVLAWNPCAREALVDFAALPAADRNLARLVFLPLPARPPALRGEDTAEAVVGALRDHAARCSDDPLLAGLVRELSSHSPDFARRWSGRGAPGGAAGAPCAERPARGEAGHHLEVLVPWGEPDRLLFTYLPAAGARRPAAAGDPGPGAYGPGAHTAGPGPGEG</sequence>
<dbReference type="Pfam" id="PF13560">
    <property type="entry name" value="HTH_31"/>
    <property type="match status" value="1"/>
</dbReference>
<evidence type="ECO:0000313" key="3">
    <source>
        <dbReference type="EMBL" id="MFI1715814.1"/>
    </source>
</evidence>
<name>A0ABW7UAH0_9ACTN</name>
<dbReference type="EMBL" id="JBIRUI010000008">
    <property type="protein sequence ID" value="MFI1715814.1"/>
    <property type="molecule type" value="Genomic_DNA"/>
</dbReference>
<gene>
    <name evidence="3" type="ORF">ACH407_19855</name>
</gene>
<evidence type="ECO:0000259" key="2">
    <source>
        <dbReference type="PROSITE" id="PS50943"/>
    </source>
</evidence>
<proteinExistence type="predicted"/>
<feature type="domain" description="HTH cro/C1-type" evidence="2">
    <location>
        <begin position="33"/>
        <end position="80"/>
    </location>
</feature>
<accession>A0ABW7UAH0</accession>
<dbReference type="RefSeq" id="WP_398710542.1">
    <property type="nucleotide sequence ID" value="NZ_JBIRUI010000008.1"/>
</dbReference>
<dbReference type="CDD" id="cd00093">
    <property type="entry name" value="HTH_XRE"/>
    <property type="match status" value="1"/>
</dbReference>
<dbReference type="PANTHER" id="PTHR35010">
    <property type="entry name" value="BLL4672 PROTEIN-RELATED"/>
    <property type="match status" value="1"/>
</dbReference>
<dbReference type="SUPFAM" id="SSF47413">
    <property type="entry name" value="lambda repressor-like DNA-binding domains"/>
    <property type="match status" value="1"/>
</dbReference>
<dbReference type="SMART" id="SM00530">
    <property type="entry name" value="HTH_XRE"/>
    <property type="match status" value="1"/>
</dbReference>
<dbReference type="PANTHER" id="PTHR35010:SF2">
    <property type="entry name" value="BLL4672 PROTEIN"/>
    <property type="match status" value="1"/>
</dbReference>
<dbReference type="Proteomes" id="UP001611339">
    <property type="component" value="Unassembled WGS sequence"/>
</dbReference>
<dbReference type="PROSITE" id="PS50943">
    <property type="entry name" value="HTH_CROC1"/>
    <property type="match status" value="1"/>
</dbReference>